<dbReference type="NCBIfam" id="TIGR00236">
    <property type="entry name" value="wecB"/>
    <property type="match status" value="1"/>
</dbReference>
<name>A0A101I3R0_UNCT6</name>
<proteinExistence type="inferred from homology"/>
<dbReference type="PATRIC" id="fig|1635277.3.peg.113"/>
<evidence type="ECO:0000313" key="4">
    <source>
        <dbReference type="Proteomes" id="UP000053467"/>
    </source>
</evidence>
<dbReference type="PANTHER" id="PTHR43174">
    <property type="entry name" value="UDP-N-ACETYLGLUCOSAMINE 2-EPIMERASE"/>
    <property type="match status" value="1"/>
</dbReference>
<accession>A0A101I3R0</accession>
<comment type="similarity">
    <text evidence="1">Belongs to the UDP-N-acetylglucosamine 2-epimerase family.</text>
</comment>
<comment type="caution">
    <text evidence="3">The sequence shown here is derived from an EMBL/GenBank/DDBJ whole genome shotgun (WGS) entry which is preliminary data.</text>
</comment>
<reference evidence="4" key="1">
    <citation type="journal article" date="2015" name="MBio">
        <title>Genome-Resolved Metagenomic Analysis Reveals Roles for Candidate Phyla and Other Microbial Community Members in Biogeochemical Transformations in Oil Reservoirs.</title>
        <authorList>
            <person name="Hu P."/>
            <person name="Tom L."/>
            <person name="Singh A."/>
            <person name="Thomas B.C."/>
            <person name="Baker B.J."/>
            <person name="Piceno Y.M."/>
            <person name="Andersen G.L."/>
            <person name="Banfield J.F."/>
        </authorList>
    </citation>
    <scope>NUCLEOTIDE SEQUENCE [LARGE SCALE GENOMIC DNA]</scope>
</reference>
<dbReference type="InterPro" id="IPR029767">
    <property type="entry name" value="WecB-like"/>
</dbReference>
<keyword evidence="1" id="KW-0413">Isomerase</keyword>
<dbReference type="Gene3D" id="3.40.50.2000">
    <property type="entry name" value="Glycogen Phosphorylase B"/>
    <property type="match status" value="2"/>
</dbReference>
<dbReference type="PANTHER" id="PTHR43174:SF1">
    <property type="entry name" value="UDP-N-ACETYLGLUCOSAMINE 2-EPIMERASE"/>
    <property type="match status" value="1"/>
</dbReference>
<organism evidence="3 4">
    <name type="scientific">candidate division TA06 bacterium 34_109</name>
    <dbReference type="NCBI Taxonomy" id="1635277"/>
    <lineage>
        <taxon>Bacteria</taxon>
        <taxon>Bacteria division TA06</taxon>
    </lineage>
</organism>
<feature type="domain" description="UDP-N-acetylglucosamine 2-epimerase" evidence="2">
    <location>
        <begin position="26"/>
        <end position="355"/>
    </location>
</feature>
<evidence type="ECO:0000256" key="1">
    <source>
        <dbReference type="RuleBase" id="RU003513"/>
    </source>
</evidence>
<dbReference type="AlphaFoldDB" id="A0A101I3R0"/>
<sequence>MKKTVDLIIGARPNFIKVVKLNRILRENFNVRLIHTGQHYTKEMSDIFFEDLSIPKPDYSFDVKSGTHAYQTYKIMVEYERLLLKRKPHLCVVFGDVNSTMAATIAAKKLYLKVAHVEAGLRSFDKSMPEEINRIVTDSLSDFLFAPSQDAVSNLLKEGREKRNIFLVGNIMIDTLKENLDKIRSIDICKEFSVKRKNFIYLTLHRPSNVDDRKRFIKILNFVKILSKEYPVILPLHPRTEKMINLFNLKKYISEKIYFIKPVSYLKSVALEMNSKFVLTDSGGIQEETTFLNVPCFTLRKNTERPVTLTEGTNTLLEPEVESIEKIFNTSERVKRNRIKYWDGKTSERISRILEELL</sequence>
<dbReference type="InterPro" id="IPR003331">
    <property type="entry name" value="UDP_GlcNAc_Epimerase_2_dom"/>
</dbReference>
<dbReference type="CDD" id="cd03786">
    <property type="entry name" value="GTB_UDP-GlcNAc_2-Epimerase"/>
    <property type="match status" value="1"/>
</dbReference>
<gene>
    <name evidence="3" type="ORF">XE03_0109</name>
</gene>
<evidence type="ECO:0000259" key="2">
    <source>
        <dbReference type="Pfam" id="PF02350"/>
    </source>
</evidence>
<dbReference type="GO" id="GO:0016853">
    <property type="term" value="F:isomerase activity"/>
    <property type="evidence" value="ECO:0007669"/>
    <property type="project" value="UniProtKB-KW"/>
</dbReference>
<dbReference type="Pfam" id="PF02350">
    <property type="entry name" value="Epimerase_2"/>
    <property type="match status" value="1"/>
</dbReference>
<protein>
    <submittedName>
        <fullName evidence="3">UDP-N-acetylglucosamine 2-epimerase-like protein</fullName>
    </submittedName>
</protein>
<evidence type="ECO:0000313" key="3">
    <source>
        <dbReference type="EMBL" id="KUK88103.1"/>
    </source>
</evidence>
<dbReference type="EMBL" id="LGGX01000001">
    <property type="protein sequence ID" value="KUK88103.1"/>
    <property type="molecule type" value="Genomic_DNA"/>
</dbReference>
<dbReference type="Proteomes" id="UP000053467">
    <property type="component" value="Unassembled WGS sequence"/>
</dbReference>
<dbReference type="SUPFAM" id="SSF53756">
    <property type="entry name" value="UDP-Glycosyltransferase/glycogen phosphorylase"/>
    <property type="match status" value="1"/>
</dbReference>